<keyword evidence="2" id="KW-0547">Nucleotide-binding</keyword>
<protein>
    <submittedName>
        <fullName evidence="2">ATP-binding protein</fullName>
    </submittedName>
</protein>
<dbReference type="SUPFAM" id="SSF52540">
    <property type="entry name" value="P-loop containing nucleoside triphosphate hydrolases"/>
    <property type="match status" value="1"/>
</dbReference>
<dbReference type="EMBL" id="JAKNID010000018">
    <property type="protein sequence ID" value="MCG4565021.1"/>
    <property type="molecule type" value="Genomic_DNA"/>
</dbReference>
<gene>
    <name evidence="2" type="ORF">FYJ27_07725</name>
    <name evidence="1" type="ORF">L0P62_06130</name>
</gene>
<accession>A0A844FHR5</accession>
<organism evidence="2 3">
    <name type="scientific">Anaerosalibacter bizertensis</name>
    <dbReference type="NCBI Taxonomy" id="932217"/>
    <lineage>
        <taxon>Bacteria</taxon>
        <taxon>Bacillati</taxon>
        <taxon>Bacillota</taxon>
        <taxon>Tissierellia</taxon>
        <taxon>Tissierellales</taxon>
        <taxon>Sporanaerobacteraceae</taxon>
        <taxon>Anaerosalibacter</taxon>
    </lineage>
</organism>
<evidence type="ECO:0000313" key="1">
    <source>
        <dbReference type="EMBL" id="MCG4565021.1"/>
    </source>
</evidence>
<dbReference type="InterPro" id="IPR027417">
    <property type="entry name" value="P-loop_NTPase"/>
</dbReference>
<evidence type="ECO:0000313" key="3">
    <source>
        <dbReference type="Proteomes" id="UP000462760"/>
    </source>
</evidence>
<dbReference type="AlphaFoldDB" id="A0A844FHR5"/>
<evidence type="ECO:0000313" key="2">
    <source>
        <dbReference type="EMBL" id="MSS43613.1"/>
    </source>
</evidence>
<dbReference type="Proteomes" id="UP000462760">
    <property type="component" value="Unassembled WGS sequence"/>
</dbReference>
<dbReference type="Gene3D" id="3.40.50.300">
    <property type="entry name" value="P-loop containing nucleotide triphosphate hydrolases"/>
    <property type="match status" value="1"/>
</dbReference>
<proteinExistence type="predicted"/>
<keyword evidence="2" id="KW-0067">ATP-binding</keyword>
<reference evidence="2 3" key="1">
    <citation type="submission" date="2019-08" db="EMBL/GenBank/DDBJ databases">
        <title>In-depth cultivation of the pig gut microbiome towards novel bacterial diversity and tailored functional studies.</title>
        <authorList>
            <person name="Wylensek D."/>
            <person name="Hitch T.C.A."/>
            <person name="Clavel T."/>
        </authorList>
    </citation>
    <scope>NUCLEOTIDE SEQUENCE [LARGE SCALE GENOMIC DNA]</scope>
    <source>
        <strain evidence="2 3">Med78-601-WT-4W-RMD-3</strain>
    </source>
</reference>
<dbReference type="OrthoDB" id="9781752at2"/>
<dbReference type="GO" id="GO:0005524">
    <property type="term" value="F:ATP binding"/>
    <property type="evidence" value="ECO:0007669"/>
    <property type="project" value="UniProtKB-KW"/>
</dbReference>
<sequence length="347" mass="39533">MSEIRRVFPGGNTSQGFFSYHKYILNEGRTFILKGGPGSGKSSLMKNIANEMLKHNLSIEYHHCASDKSSIDGIVIKELKVAILDGTAPHILEPKLVGLSDDIIDLGRYIDRSKLFENKEEILEAKGNNKSCYRKTYSYFRAAKEILNEIVYANSGKVDFGGINRLIYDLKEDIYGNETLNHIGEERHLFNRAFTPSGIADYTDTLLKDRKVYYINAEYGTGKSTLMDIISKEGLLRGYNIEIYHEPLIPQKINTIIISELNLALSVADYAKNNHYKKIDLNQFLKGDTKNQEDYNTFNNLIDRGVYSLSKAKKNHDILEEAYHPAIDFNGIEKEREKIIKQIMTIA</sequence>
<dbReference type="EMBL" id="VULR01000009">
    <property type="protein sequence ID" value="MSS43613.1"/>
    <property type="molecule type" value="Genomic_DNA"/>
</dbReference>
<name>A0A844FHR5_9FIRM</name>
<reference evidence="1" key="2">
    <citation type="submission" date="2022-01" db="EMBL/GenBank/DDBJ databases">
        <title>Collection of gut derived symbiotic bacterial strains cultured from healthy donors.</title>
        <authorList>
            <person name="Lin H."/>
            <person name="Kohout C."/>
            <person name="Waligurski E."/>
            <person name="Pamer E.G."/>
        </authorList>
    </citation>
    <scope>NUCLEOTIDE SEQUENCE</scope>
    <source>
        <strain evidence="1">MSK.14.39</strain>
    </source>
</reference>
<dbReference type="RefSeq" id="WP_154484291.1">
    <property type="nucleotide sequence ID" value="NZ_JAHLOA010000009.1"/>
</dbReference>
<comment type="caution">
    <text evidence="2">The sequence shown here is derived from an EMBL/GenBank/DDBJ whole genome shotgun (WGS) entry which is preliminary data.</text>
</comment>
<keyword evidence="4" id="KW-1185">Reference proteome</keyword>
<evidence type="ECO:0000313" key="4">
    <source>
        <dbReference type="Proteomes" id="UP001108123"/>
    </source>
</evidence>
<dbReference type="Proteomes" id="UP001108123">
    <property type="component" value="Unassembled WGS sequence"/>
</dbReference>